<keyword evidence="3" id="KW-1185">Reference proteome</keyword>
<dbReference type="EMBL" id="FOJB01000001">
    <property type="protein sequence ID" value="SEV93545.1"/>
    <property type="molecule type" value="Genomic_DNA"/>
</dbReference>
<proteinExistence type="predicted"/>
<dbReference type="InterPro" id="IPR050471">
    <property type="entry name" value="AB_hydrolase"/>
</dbReference>
<dbReference type="SUPFAM" id="SSF53474">
    <property type="entry name" value="alpha/beta-Hydrolases"/>
    <property type="match status" value="1"/>
</dbReference>
<dbReference type="Pfam" id="PF00561">
    <property type="entry name" value="Abhydrolase_1"/>
    <property type="match status" value="1"/>
</dbReference>
<evidence type="ECO:0000313" key="3">
    <source>
        <dbReference type="Proteomes" id="UP000199650"/>
    </source>
</evidence>
<dbReference type="Proteomes" id="UP000199650">
    <property type="component" value="Unassembled WGS sequence"/>
</dbReference>
<reference evidence="2 3" key="1">
    <citation type="submission" date="2016-10" db="EMBL/GenBank/DDBJ databases">
        <authorList>
            <person name="de Groot N.N."/>
        </authorList>
    </citation>
    <scope>NUCLEOTIDE SEQUENCE [LARGE SCALE GENOMIC DNA]</scope>
    <source>
        <strain evidence="2 3">DSM 29439</strain>
    </source>
</reference>
<evidence type="ECO:0000313" key="2">
    <source>
        <dbReference type="EMBL" id="SEV93545.1"/>
    </source>
</evidence>
<dbReference type="OrthoDB" id="7616518at2"/>
<dbReference type="Gene3D" id="3.40.50.1820">
    <property type="entry name" value="alpha/beta hydrolase"/>
    <property type="match status" value="1"/>
</dbReference>
<feature type="domain" description="AB hydrolase-1" evidence="1">
    <location>
        <begin position="37"/>
        <end position="260"/>
    </location>
</feature>
<dbReference type="AlphaFoldDB" id="A0A1I0MYF3"/>
<dbReference type="PANTHER" id="PTHR43433">
    <property type="entry name" value="HYDROLASE, ALPHA/BETA FOLD FAMILY PROTEIN"/>
    <property type="match status" value="1"/>
</dbReference>
<protein>
    <submittedName>
        <fullName evidence="2">Pimeloyl-ACP methyl ester carboxylesterase</fullName>
    </submittedName>
</protein>
<gene>
    <name evidence="2" type="ORF">SAMN05444851_0418</name>
</gene>
<name>A0A1I0MYF3_9RHOB</name>
<dbReference type="InterPro" id="IPR000073">
    <property type="entry name" value="AB_hydrolase_1"/>
</dbReference>
<sequence length="276" mass="30495">MKDLNATNPHPDITFNIVTVDDTSVRYLRRDGPDNAPPLLIFNGLGQSLEVLLPLVDELKNRTIVAFDMPGIGRTPMIEGMATIPDYAGFALRVLDRLKIERFDILGISWGGAVAQQLARDTPGRVGKLVLAITSAGGIGSWWGTPIALSEIMFPMRYISKTYGNFIGPLMYGGEAIFTPTDFREYSKHAIAPSPDGYFTQVRAMCSWTSLPWLRQLSQKTLIIAGQYDGLIPITNQILLANMMQNARLEVYQAGHLLMYSRRKDVGVTIGAFLDA</sequence>
<evidence type="ECO:0000259" key="1">
    <source>
        <dbReference type="Pfam" id="PF00561"/>
    </source>
</evidence>
<dbReference type="PRINTS" id="PR00111">
    <property type="entry name" value="ABHYDROLASE"/>
</dbReference>
<dbReference type="GO" id="GO:0046503">
    <property type="term" value="P:glycerolipid catabolic process"/>
    <property type="evidence" value="ECO:0007669"/>
    <property type="project" value="TreeGrafter"/>
</dbReference>
<dbReference type="PANTHER" id="PTHR43433:SF5">
    <property type="entry name" value="AB HYDROLASE-1 DOMAIN-CONTAINING PROTEIN"/>
    <property type="match status" value="1"/>
</dbReference>
<dbReference type="RefSeq" id="WP_091427860.1">
    <property type="nucleotide sequence ID" value="NZ_FOJB01000001.1"/>
</dbReference>
<accession>A0A1I0MYF3</accession>
<dbReference type="InterPro" id="IPR029058">
    <property type="entry name" value="AB_hydrolase_fold"/>
</dbReference>
<dbReference type="GO" id="GO:0004806">
    <property type="term" value="F:triacylglycerol lipase activity"/>
    <property type="evidence" value="ECO:0007669"/>
    <property type="project" value="TreeGrafter"/>
</dbReference>
<organism evidence="2 3">
    <name type="scientific">Aliiroseovarius sediminilitoris</name>
    <dbReference type="NCBI Taxonomy" id="1173584"/>
    <lineage>
        <taxon>Bacteria</taxon>
        <taxon>Pseudomonadati</taxon>
        <taxon>Pseudomonadota</taxon>
        <taxon>Alphaproteobacteria</taxon>
        <taxon>Rhodobacterales</taxon>
        <taxon>Paracoccaceae</taxon>
        <taxon>Aliiroseovarius</taxon>
    </lineage>
</organism>
<dbReference type="STRING" id="1173584.SAMN05444851_0418"/>